<evidence type="ECO:0000256" key="4">
    <source>
        <dbReference type="ARBA" id="ARBA00022989"/>
    </source>
</evidence>
<dbReference type="GO" id="GO:0016020">
    <property type="term" value="C:membrane"/>
    <property type="evidence" value="ECO:0007669"/>
    <property type="project" value="UniProtKB-SubCell"/>
</dbReference>
<comment type="similarity">
    <text evidence="2">Belongs to the TMEM86 family.</text>
</comment>
<feature type="transmembrane region" description="Helical" evidence="9">
    <location>
        <begin position="140"/>
        <end position="163"/>
    </location>
</feature>
<comment type="catalytic activity">
    <reaction evidence="7">
        <text>a 1-O-(1Z-alkenyl)-sn-glycero-3-phosphoethanolamine + H2O = a 2,3-saturated aldehyde + sn-glycero-3-phosphoethanolamine</text>
        <dbReference type="Rhea" id="RHEA:16905"/>
        <dbReference type="ChEBI" id="CHEBI:15377"/>
        <dbReference type="ChEBI" id="CHEBI:73359"/>
        <dbReference type="ChEBI" id="CHEBI:77288"/>
        <dbReference type="ChEBI" id="CHEBI:143890"/>
        <dbReference type="EC" id="3.3.2.2"/>
    </reaction>
</comment>
<accession>A0A1I7VI19</accession>
<sequence length="247" mass="27364">MNASLLALPYFALVFIFYHQSNGFIRSCDNLYEYWKTLPVLILSILYFAVGSSFSNRQRTYASLGLLAGAIGDYMITRPNDGLILGAVFFAIGHIFYLLTFTYRIDNLCIPLLFIMILISFVILYAILALLLIVHPITSTIMIIYSFLLSMCVVFSGSLYIHGGPYDYPRQFNNLLRFLGFVLFCLSDSALIIHHVGIAVPVAEKLILSTYFIAQYLILCGSSSSSSLLSPSSQSSSSSSSSLLSLS</sequence>
<name>A0A1I7VI19_LOALO</name>
<dbReference type="InterPro" id="IPR012506">
    <property type="entry name" value="TMEM86B-like"/>
</dbReference>
<evidence type="ECO:0000256" key="5">
    <source>
        <dbReference type="ARBA" id="ARBA00023136"/>
    </source>
</evidence>
<feature type="transmembrane region" description="Helical" evidence="9">
    <location>
        <begin position="206"/>
        <end position="229"/>
    </location>
</feature>
<dbReference type="AlphaFoldDB" id="A0A1I7VI19"/>
<evidence type="ECO:0000256" key="3">
    <source>
        <dbReference type="ARBA" id="ARBA00022692"/>
    </source>
</evidence>
<keyword evidence="5 9" id="KW-0472">Membrane</keyword>
<proteinExistence type="inferred from homology"/>
<evidence type="ECO:0000256" key="6">
    <source>
        <dbReference type="ARBA" id="ARBA00035673"/>
    </source>
</evidence>
<evidence type="ECO:0000313" key="11">
    <source>
        <dbReference type="WBParaSite" id="EN70_2804"/>
    </source>
</evidence>
<reference evidence="11" key="2">
    <citation type="submission" date="2016-11" db="UniProtKB">
        <authorList>
            <consortium name="WormBaseParasite"/>
        </authorList>
    </citation>
    <scope>IDENTIFICATION</scope>
</reference>
<evidence type="ECO:0000256" key="7">
    <source>
        <dbReference type="ARBA" id="ARBA00049458"/>
    </source>
</evidence>
<dbReference type="EC" id="3.3.2.2" evidence="6"/>
<feature type="transmembrane region" description="Helical" evidence="9">
    <location>
        <begin position="83"/>
        <end position="100"/>
    </location>
</feature>
<dbReference type="GO" id="GO:0047408">
    <property type="term" value="F:alkenylglycerophosphocholine hydrolase activity"/>
    <property type="evidence" value="ECO:0007669"/>
    <property type="project" value="UniProtKB-EC"/>
</dbReference>
<dbReference type="Proteomes" id="UP000095285">
    <property type="component" value="Unassembled WGS sequence"/>
</dbReference>
<evidence type="ECO:0000256" key="1">
    <source>
        <dbReference type="ARBA" id="ARBA00004141"/>
    </source>
</evidence>
<protein>
    <recommendedName>
        <fullName evidence="6">lysoplasmalogenase</fullName>
        <ecNumber evidence="6">3.3.2.2</ecNumber>
    </recommendedName>
</protein>
<dbReference type="WBParaSite" id="EN70_2804">
    <property type="protein sequence ID" value="EN70_2804"/>
    <property type="gene ID" value="EN70_2804"/>
</dbReference>
<dbReference type="PANTHER" id="PTHR31885:SF6">
    <property type="entry name" value="GH04784P"/>
    <property type="match status" value="1"/>
</dbReference>
<keyword evidence="3 9" id="KW-0812">Transmembrane</keyword>
<feature type="transmembrane region" description="Helical" evidence="9">
    <location>
        <begin position="37"/>
        <end position="54"/>
    </location>
</feature>
<dbReference type="Pfam" id="PF07947">
    <property type="entry name" value="YhhN"/>
    <property type="match status" value="1"/>
</dbReference>
<dbReference type="PANTHER" id="PTHR31885">
    <property type="entry name" value="GH04784P"/>
    <property type="match status" value="1"/>
</dbReference>
<feature type="transmembrane region" description="Helical" evidence="9">
    <location>
        <begin position="175"/>
        <end position="200"/>
    </location>
</feature>
<feature type="transmembrane region" description="Helical" evidence="9">
    <location>
        <begin position="112"/>
        <end position="134"/>
    </location>
</feature>
<evidence type="ECO:0000256" key="9">
    <source>
        <dbReference type="SAM" id="Phobius"/>
    </source>
</evidence>
<keyword evidence="10" id="KW-1185">Reference proteome</keyword>
<comment type="subcellular location">
    <subcellularLocation>
        <location evidence="1">Membrane</location>
        <topology evidence="1">Multi-pass membrane protein</topology>
    </subcellularLocation>
</comment>
<evidence type="ECO:0000256" key="2">
    <source>
        <dbReference type="ARBA" id="ARBA00007375"/>
    </source>
</evidence>
<organism evidence="10 11">
    <name type="scientific">Loa loa</name>
    <name type="common">Eye worm</name>
    <name type="synonym">Filaria loa</name>
    <dbReference type="NCBI Taxonomy" id="7209"/>
    <lineage>
        <taxon>Eukaryota</taxon>
        <taxon>Metazoa</taxon>
        <taxon>Ecdysozoa</taxon>
        <taxon>Nematoda</taxon>
        <taxon>Chromadorea</taxon>
        <taxon>Rhabditida</taxon>
        <taxon>Spirurina</taxon>
        <taxon>Spiruromorpha</taxon>
        <taxon>Filarioidea</taxon>
        <taxon>Onchocercidae</taxon>
        <taxon>Loa</taxon>
    </lineage>
</organism>
<evidence type="ECO:0000256" key="8">
    <source>
        <dbReference type="ARBA" id="ARBA00049560"/>
    </source>
</evidence>
<evidence type="ECO:0000313" key="10">
    <source>
        <dbReference type="Proteomes" id="UP000095285"/>
    </source>
</evidence>
<comment type="catalytic activity">
    <reaction evidence="8">
        <text>a 1-O-(1Z-alkenyl)-sn-glycero-3-phosphocholine + H2O = a 2,3-saturated aldehyde + sn-glycerol 3-phosphocholine</text>
        <dbReference type="Rhea" id="RHEA:22544"/>
        <dbReference type="ChEBI" id="CHEBI:15377"/>
        <dbReference type="ChEBI" id="CHEBI:16870"/>
        <dbReference type="ChEBI" id="CHEBI:73359"/>
        <dbReference type="ChEBI" id="CHEBI:77287"/>
        <dbReference type="EC" id="3.3.2.2"/>
    </reaction>
</comment>
<keyword evidence="4 9" id="KW-1133">Transmembrane helix</keyword>
<reference evidence="10" key="1">
    <citation type="submission" date="2012-04" db="EMBL/GenBank/DDBJ databases">
        <title>The Genome Sequence of Loa loa.</title>
        <authorList>
            <consortium name="The Broad Institute Genome Sequencing Platform"/>
            <consortium name="Broad Institute Genome Sequencing Center for Infectious Disease"/>
            <person name="Nutman T.B."/>
            <person name="Fink D.L."/>
            <person name="Russ C."/>
            <person name="Young S."/>
            <person name="Zeng Q."/>
            <person name="Gargeya S."/>
            <person name="Alvarado L."/>
            <person name="Berlin A."/>
            <person name="Chapman S.B."/>
            <person name="Chen Z."/>
            <person name="Freedman E."/>
            <person name="Gellesch M."/>
            <person name="Goldberg J."/>
            <person name="Griggs A."/>
            <person name="Gujja S."/>
            <person name="Heilman E.R."/>
            <person name="Heiman D."/>
            <person name="Howarth C."/>
            <person name="Mehta T."/>
            <person name="Neiman D."/>
            <person name="Pearson M."/>
            <person name="Roberts A."/>
            <person name="Saif S."/>
            <person name="Shea T."/>
            <person name="Shenoy N."/>
            <person name="Sisk P."/>
            <person name="Stolte C."/>
            <person name="Sykes S."/>
            <person name="White J."/>
            <person name="Yandava C."/>
            <person name="Haas B."/>
            <person name="Henn M.R."/>
            <person name="Nusbaum C."/>
            <person name="Birren B."/>
        </authorList>
    </citation>
    <scope>NUCLEOTIDE SEQUENCE [LARGE SCALE GENOMIC DNA]</scope>
</reference>